<sequence>MENEEPSSDLVAICPPSIFGPIIIPTHNISAHPSLASVYELMDAKLDTPGETPFPFCVDVRDTAKAHVRAYEKVIASNQRYLTVSNIYTQQ</sequence>
<name>A0A9W4KKU6_9EURO</name>
<dbReference type="EMBL" id="CAJVRC010000882">
    <property type="protein sequence ID" value="CAG8903357.1"/>
    <property type="molecule type" value="Genomic_DNA"/>
</dbReference>
<dbReference type="AlphaFoldDB" id="A0A9W4KKU6"/>
<proteinExistence type="predicted"/>
<reference evidence="1" key="1">
    <citation type="submission" date="2021-07" db="EMBL/GenBank/DDBJ databases">
        <authorList>
            <person name="Branca A.L. A."/>
        </authorList>
    </citation>
    <scope>NUCLEOTIDE SEQUENCE</scope>
</reference>
<dbReference type="InterPro" id="IPR036291">
    <property type="entry name" value="NAD(P)-bd_dom_sf"/>
</dbReference>
<protein>
    <submittedName>
        <fullName evidence="1">Uncharacterized protein</fullName>
    </submittedName>
</protein>
<evidence type="ECO:0000313" key="2">
    <source>
        <dbReference type="Proteomes" id="UP001154252"/>
    </source>
</evidence>
<dbReference type="Proteomes" id="UP001154252">
    <property type="component" value="Unassembled WGS sequence"/>
</dbReference>
<evidence type="ECO:0000313" key="1">
    <source>
        <dbReference type="EMBL" id="CAG8903357.1"/>
    </source>
</evidence>
<dbReference type="SUPFAM" id="SSF51735">
    <property type="entry name" value="NAD(P)-binding Rossmann-fold domains"/>
    <property type="match status" value="1"/>
</dbReference>
<organism evidence="1 2">
    <name type="scientific">Penicillium egyptiacum</name>
    <dbReference type="NCBI Taxonomy" id="1303716"/>
    <lineage>
        <taxon>Eukaryota</taxon>
        <taxon>Fungi</taxon>
        <taxon>Dikarya</taxon>
        <taxon>Ascomycota</taxon>
        <taxon>Pezizomycotina</taxon>
        <taxon>Eurotiomycetes</taxon>
        <taxon>Eurotiomycetidae</taxon>
        <taxon>Eurotiales</taxon>
        <taxon>Aspergillaceae</taxon>
        <taxon>Penicillium</taxon>
    </lineage>
</organism>
<gene>
    <name evidence="1" type="ORF">PEGY_LOCUS7227</name>
</gene>
<dbReference type="OrthoDB" id="2735536at2759"/>
<comment type="caution">
    <text evidence="1">The sequence shown here is derived from an EMBL/GenBank/DDBJ whole genome shotgun (WGS) entry which is preliminary data.</text>
</comment>
<accession>A0A9W4KKU6</accession>
<keyword evidence="2" id="KW-1185">Reference proteome</keyword>
<dbReference type="Gene3D" id="3.40.50.720">
    <property type="entry name" value="NAD(P)-binding Rossmann-like Domain"/>
    <property type="match status" value="1"/>
</dbReference>